<dbReference type="GO" id="GO:0005509">
    <property type="term" value="F:calcium ion binding"/>
    <property type="evidence" value="ECO:0007669"/>
    <property type="project" value="InterPro"/>
</dbReference>
<feature type="non-terminal residue" evidence="6">
    <location>
        <position position="1"/>
    </location>
</feature>
<dbReference type="PANTHER" id="PTHR24028:SF328">
    <property type="entry name" value="CADHERIN-3"/>
    <property type="match status" value="1"/>
</dbReference>
<name>X1AUF9_9ZZZZ</name>
<evidence type="ECO:0000259" key="5">
    <source>
        <dbReference type="PROSITE" id="PS50268"/>
    </source>
</evidence>
<comment type="caution">
    <text evidence="6">The sequence shown here is derived from an EMBL/GenBank/DDBJ whole genome shotgun (WGS) entry which is preliminary data.</text>
</comment>
<feature type="domain" description="Cadherin" evidence="5">
    <location>
        <begin position="189"/>
        <end position="292"/>
    </location>
</feature>
<dbReference type="SUPFAM" id="SSF49313">
    <property type="entry name" value="Cadherin-like"/>
    <property type="match status" value="2"/>
</dbReference>
<feature type="domain" description="Cadherin" evidence="5">
    <location>
        <begin position="87"/>
        <end position="189"/>
    </location>
</feature>
<dbReference type="SMART" id="SM00112">
    <property type="entry name" value="CA"/>
    <property type="match status" value="2"/>
</dbReference>
<accession>X1AUF9</accession>
<reference evidence="6" key="1">
    <citation type="journal article" date="2014" name="Front. Microbiol.">
        <title>High frequency of phylogenetically diverse reductive dehalogenase-homologous genes in deep subseafloor sedimentary metagenomes.</title>
        <authorList>
            <person name="Kawai M."/>
            <person name="Futagami T."/>
            <person name="Toyoda A."/>
            <person name="Takaki Y."/>
            <person name="Nishi S."/>
            <person name="Hori S."/>
            <person name="Arai W."/>
            <person name="Tsubouchi T."/>
            <person name="Morono Y."/>
            <person name="Uchiyama I."/>
            <person name="Ito T."/>
            <person name="Fujiyama A."/>
            <person name="Inagaki F."/>
            <person name="Takami H."/>
        </authorList>
    </citation>
    <scope>NUCLEOTIDE SEQUENCE</scope>
    <source>
        <strain evidence="6">Expedition CK06-06</strain>
    </source>
</reference>
<dbReference type="GO" id="GO:0005886">
    <property type="term" value="C:plasma membrane"/>
    <property type="evidence" value="ECO:0007669"/>
    <property type="project" value="TreeGrafter"/>
</dbReference>
<evidence type="ECO:0000256" key="4">
    <source>
        <dbReference type="ARBA" id="ARBA00023180"/>
    </source>
</evidence>
<dbReference type="CDD" id="cd11304">
    <property type="entry name" value="Cadherin_repeat"/>
    <property type="match status" value="2"/>
</dbReference>
<dbReference type="PANTHER" id="PTHR24028">
    <property type="entry name" value="CADHERIN-87A"/>
    <property type="match status" value="1"/>
</dbReference>
<dbReference type="PROSITE" id="PS50268">
    <property type="entry name" value="CADHERIN_2"/>
    <property type="match status" value="2"/>
</dbReference>
<keyword evidence="4" id="KW-0325">Glycoprotein</keyword>
<evidence type="ECO:0000256" key="2">
    <source>
        <dbReference type="ARBA" id="ARBA00022692"/>
    </source>
</evidence>
<feature type="non-terminal residue" evidence="6">
    <location>
        <position position="308"/>
    </location>
</feature>
<evidence type="ECO:0000313" key="6">
    <source>
        <dbReference type="EMBL" id="GAG86559.1"/>
    </source>
</evidence>
<evidence type="ECO:0000256" key="3">
    <source>
        <dbReference type="ARBA" id="ARBA00022989"/>
    </source>
</evidence>
<dbReference type="PRINTS" id="PR00205">
    <property type="entry name" value="CADHERIN"/>
</dbReference>
<evidence type="ECO:0000256" key="1">
    <source>
        <dbReference type="ARBA" id="ARBA00004167"/>
    </source>
</evidence>
<protein>
    <recommendedName>
        <fullName evidence="5">Cadherin domain-containing protein</fullName>
    </recommendedName>
</protein>
<dbReference type="Gene3D" id="2.60.40.60">
    <property type="entry name" value="Cadherins"/>
    <property type="match status" value="2"/>
</dbReference>
<dbReference type="AlphaFoldDB" id="X1AUF9"/>
<keyword evidence="3" id="KW-1133">Transmembrane helix</keyword>
<dbReference type="GO" id="GO:0007156">
    <property type="term" value="P:homophilic cell adhesion via plasma membrane adhesion molecules"/>
    <property type="evidence" value="ECO:0007669"/>
    <property type="project" value="InterPro"/>
</dbReference>
<sequence length="308" mass="33398">YLIQITSLETVGNLYLDNNSNGIIDTDEDITLNQDIGVASIPNLKFKPLADETGINYDNFNFKVHDGTVYSEGDYTMTINVNNIPTDISLSSSSIDENEVTGSIVGTFTTIDENIGDTFTYTFATGDGMNDADNARFFIDGYTLKTSVAFNYEIKSSYNIYIQTNDGNGGTFKEAFIISVTDANDFPTDIALSTTSVSENQPLGSTVGVFSSTDEDDGDTHTYSLVTGNGTNDLDNASFSISGNDLISIINLDYETKPFYQINIQTNDGNGGTYVKAFVIVVININDNAPVLEDNTFAIDENRSNGTS</sequence>
<comment type="subcellular location">
    <subcellularLocation>
        <location evidence="1">Membrane</location>
        <topology evidence="1">Single-pass membrane protein</topology>
    </subcellularLocation>
</comment>
<dbReference type="Pfam" id="PF00028">
    <property type="entry name" value="Cadherin"/>
    <property type="match status" value="1"/>
</dbReference>
<dbReference type="InterPro" id="IPR050174">
    <property type="entry name" value="Protocadherin/Cadherin-CA"/>
</dbReference>
<dbReference type="InterPro" id="IPR015919">
    <property type="entry name" value="Cadherin-like_sf"/>
</dbReference>
<proteinExistence type="predicted"/>
<organism evidence="6">
    <name type="scientific">marine sediment metagenome</name>
    <dbReference type="NCBI Taxonomy" id="412755"/>
    <lineage>
        <taxon>unclassified sequences</taxon>
        <taxon>metagenomes</taxon>
        <taxon>ecological metagenomes</taxon>
    </lineage>
</organism>
<keyword evidence="3" id="KW-0472">Membrane</keyword>
<dbReference type="InterPro" id="IPR002126">
    <property type="entry name" value="Cadherin-like_dom"/>
</dbReference>
<dbReference type="EMBL" id="BART01015598">
    <property type="protein sequence ID" value="GAG86559.1"/>
    <property type="molecule type" value="Genomic_DNA"/>
</dbReference>
<gene>
    <name evidence="6" type="ORF">S01H4_30249</name>
</gene>
<keyword evidence="2" id="KW-0812">Transmembrane</keyword>